<evidence type="ECO:0000259" key="5">
    <source>
        <dbReference type="PROSITE" id="PS50931"/>
    </source>
</evidence>
<dbReference type="AlphaFoldDB" id="A0AAP2G7W9"/>
<reference evidence="6 7" key="1">
    <citation type="journal article" date="2021" name="Arch. Microbiol.">
        <title>Harenicola maris gen. nov., sp. nov. isolated from the Sea of Japan shallow sediments.</title>
        <authorList>
            <person name="Romanenko L.A."/>
            <person name="Kurilenko V.V."/>
            <person name="Chernysheva N.Y."/>
            <person name="Tekutyeva L.A."/>
            <person name="Velansky P.V."/>
            <person name="Svetashev V.I."/>
            <person name="Isaeva M.P."/>
        </authorList>
    </citation>
    <scope>NUCLEOTIDE SEQUENCE [LARGE SCALE GENOMIC DNA]</scope>
    <source>
        <strain evidence="6 7">KMM 3653</strain>
    </source>
</reference>
<protein>
    <submittedName>
        <fullName evidence="6">LysR family transcriptional regulator</fullName>
    </submittedName>
</protein>
<dbReference type="InterPro" id="IPR000847">
    <property type="entry name" value="LysR_HTH_N"/>
</dbReference>
<keyword evidence="7" id="KW-1185">Reference proteome</keyword>
<dbReference type="GO" id="GO:0003677">
    <property type="term" value="F:DNA binding"/>
    <property type="evidence" value="ECO:0007669"/>
    <property type="project" value="UniProtKB-KW"/>
</dbReference>
<dbReference type="PANTHER" id="PTHR30419:SF31">
    <property type="entry name" value="BLR3139 PROTEIN"/>
    <property type="match status" value="1"/>
</dbReference>
<evidence type="ECO:0000256" key="2">
    <source>
        <dbReference type="ARBA" id="ARBA00023015"/>
    </source>
</evidence>
<keyword evidence="3" id="KW-0238">DNA-binding</keyword>
<comment type="similarity">
    <text evidence="1">Belongs to the LysR transcriptional regulatory family.</text>
</comment>
<dbReference type="GO" id="GO:0003700">
    <property type="term" value="F:DNA-binding transcription factor activity"/>
    <property type="evidence" value="ECO:0007669"/>
    <property type="project" value="InterPro"/>
</dbReference>
<keyword evidence="2" id="KW-0805">Transcription regulation</keyword>
<organism evidence="6 7">
    <name type="scientific">Harenicola maris</name>
    <dbReference type="NCBI Taxonomy" id="2841044"/>
    <lineage>
        <taxon>Bacteria</taxon>
        <taxon>Pseudomonadati</taxon>
        <taxon>Pseudomonadota</taxon>
        <taxon>Alphaproteobacteria</taxon>
        <taxon>Rhodobacterales</taxon>
        <taxon>Paracoccaceae</taxon>
        <taxon>Harenicola</taxon>
    </lineage>
</organism>
<name>A0AAP2G7W9_9RHOB</name>
<dbReference type="InterPro" id="IPR005119">
    <property type="entry name" value="LysR_subst-bd"/>
</dbReference>
<gene>
    <name evidence="6" type="ORF">IV417_07865</name>
</gene>
<dbReference type="InterPro" id="IPR050950">
    <property type="entry name" value="HTH-type_LysR_regulators"/>
</dbReference>
<dbReference type="PROSITE" id="PS50931">
    <property type="entry name" value="HTH_LYSR"/>
    <property type="match status" value="1"/>
</dbReference>
<accession>A0AAP2G7W9</accession>
<dbReference type="SUPFAM" id="SSF46785">
    <property type="entry name" value="Winged helix' DNA-binding domain"/>
    <property type="match status" value="1"/>
</dbReference>
<evidence type="ECO:0000256" key="4">
    <source>
        <dbReference type="ARBA" id="ARBA00023163"/>
    </source>
</evidence>
<evidence type="ECO:0000256" key="3">
    <source>
        <dbReference type="ARBA" id="ARBA00023125"/>
    </source>
</evidence>
<proteinExistence type="inferred from homology"/>
<dbReference type="Pfam" id="PF03466">
    <property type="entry name" value="LysR_substrate"/>
    <property type="match status" value="1"/>
</dbReference>
<keyword evidence="4" id="KW-0804">Transcription</keyword>
<dbReference type="FunFam" id="1.10.10.10:FF:000001">
    <property type="entry name" value="LysR family transcriptional regulator"/>
    <property type="match status" value="1"/>
</dbReference>
<dbReference type="EMBL" id="JADQAZ010000001">
    <property type="protein sequence ID" value="MBT0957297.1"/>
    <property type="molecule type" value="Genomic_DNA"/>
</dbReference>
<dbReference type="CDD" id="cd05466">
    <property type="entry name" value="PBP2_LTTR_substrate"/>
    <property type="match status" value="1"/>
</dbReference>
<evidence type="ECO:0000313" key="7">
    <source>
        <dbReference type="Proteomes" id="UP001315686"/>
    </source>
</evidence>
<sequence>MIELRDMQLLVALARHKHFARAAADCGISQPAFSMRIRNLETEMDTAIVRRGNRFEGFTEEGEVILRWGRKMLEDAKAMGQEVGSVRGAVSGTLTIGVVPTALAYAAQIPALLRAEYPDVVPRILSATSLQIFQGMEDGTLDAGVTYGEGVPPDMEAPLPLYQERYVLLVPAALAPRAEGAATWAEAAAVPLTLLEPGMQNRRILNGVFAGIGAEPQVVMESNTFTACLAPVVEGVAATIVPEALVEALWLGEETRALPLTKPEESKAICLVTRSGSLATVAALKRVLGAVEAQ</sequence>
<dbReference type="RefSeq" id="WP_327793471.1">
    <property type="nucleotide sequence ID" value="NZ_JADQAZ010000001.1"/>
</dbReference>
<dbReference type="SUPFAM" id="SSF53850">
    <property type="entry name" value="Periplasmic binding protein-like II"/>
    <property type="match status" value="1"/>
</dbReference>
<dbReference type="Gene3D" id="3.40.190.290">
    <property type="match status" value="1"/>
</dbReference>
<dbReference type="Gene3D" id="1.10.10.10">
    <property type="entry name" value="Winged helix-like DNA-binding domain superfamily/Winged helix DNA-binding domain"/>
    <property type="match status" value="1"/>
</dbReference>
<dbReference type="InterPro" id="IPR036388">
    <property type="entry name" value="WH-like_DNA-bd_sf"/>
</dbReference>
<feature type="domain" description="HTH lysR-type" evidence="5">
    <location>
        <begin position="2"/>
        <end position="59"/>
    </location>
</feature>
<dbReference type="Proteomes" id="UP001315686">
    <property type="component" value="Unassembled WGS sequence"/>
</dbReference>
<dbReference type="GO" id="GO:0005829">
    <property type="term" value="C:cytosol"/>
    <property type="evidence" value="ECO:0007669"/>
    <property type="project" value="TreeGrafter"/>
</dbReference>
<evidence type="ECO:0000256" key="1">
    <source>
        <dbReference type="ARBA" id="ARBA00009437"/>
    </source>
</evidence>
<dbReference type="InterPro" id="IPR036390">
    <property type="entry name" value="WH_DNA-bd_sf"/>
</dbReference>
<dbReference type="PANTHER" id="PTHR30419">
    <property type="entry name" value="HTH-TYPE TRANSCRIPTIONAL REGULATOR YBHD"/>
    <property type="match status" value="1"/>
</dbReference>
<comment type="caution">
    <text evidence="6">The sequence shown here is derived from an EMBL/GenBank/DDBJ whole genome shotgun (WGS) entry which is preliminary data.</text>
</comment>
<dbReference type="Pfam" id="PF00126">
    <property type="entry name" value="HTH_1"/>
    <property type="match status" value="1"/>
</dbReference>
<evidence type="ECO:0000313" key="6">
    <source>
        <dbReference type="EMBL" id="MBT0957297.1"/>
    </source>
</evidence>